<evidence type="ECO:0000313" key="2">
    <source>
        <dbReference type="EMBL" id="VTZ63556.1"/>
    </source>
</evidence>
<dbReference type="AlphaFoldDB" id="A0A508X1W9"/>
<feature type="compositionally biased region" description="Basic and acidic residues" evidence="1">
    <location>
        <begin position="1"/>
        <end position="10"/>
    </location>
</feature>
<proteinExistence type="predicted"/>
<evidence type="ECO:0000256" key="1">
    <source>
        <dbReference type="SAM" id="MobiDB-lite"/>
    </source>
</evidence>
<accession>A0A508X1W9</accession>
<name>A0A508X1W9_9HYPH</name>
<protein>
    <submittedName>
        <fullName evidence="2">Uncharacterized protein</fullName>
    </submittedName>
</protein>
<dbReference type="EMBL" id="CABFNB010000118">
    <property type="protein sequence ID" value="VTZ63556.1"/>
    <property type="molecule type" value="Genomic_DNA"/>
</dbReference>
<sequence length="83" mass="8858">MAGNRARDDGADGAICGGHAPQFGDGSSIAPAHALQELALTDSRVARDRDRVPVIAQNSAELLQHFDCRRFRAAHGPPFHLSL</sequence>
<dbReference type="Proteomes" id="UP000507954">
    <property type="component" value="Unassembled WGS sequence"/>
</dbReference>
<gene>
    <name evidence="2" type="ORF">EMEDMD4_500112</name>
</gene>
<feature type="region of interest" description="Disordered" evidence="1">
    <location>
        <begin position="1"/>
        <end position="28"/>
    </location>
</feature>
<organism evidence="2">
    <name type="scientific">Sinorhizobium medicae</name>
    <dbReference type="NCBI Taxonomy" id="110321"/>
    <lineage>
        <taxon>Bacteria</taxon>
        <taxon>Pseudomonadati</taxon>
        <taxon>Pseudomonadota</taxon>
        <taxon>Alphaproteobacteria</taxon>
        <taxon>Hyphomicrobiales</taxon>
        <taxon>Rhizobiaceae</taxon>
        <taxon>Sinorhizobium/Ensifer group</taxon>
        <taxon>Sinorhizobium</taxon>
    </lineage>
</organism>
<reference evidence="2" key="1">
    <citation type="submission" date="2019-06" db="EMBL/GenBank/DDBJ databases">
        <authorList>
            <person name="Le Quere A."/>
            <person name="Colella S."/>
        </authorList>
    </citation>
    <scope>NUCLEOTIDE SEQUENCE</scope>
    <source>
        <strain evidence="2">EmedicaeMD41</strain>
    </source>
</reference>